<sequence>MAPREIGRGATEWEEKRALLRWLHRDVYVKLGVSSIEGVGVFAVRVIPRGQNPFTTCNDHLLRREKMITLSEREIQECAEGAGTKAISTLVKSFFAPLTEIVDETDKGKGKGREVECRDEDGALLFGVNATGTNTLDASWYLNHSDEPNVRFVECHVDDGFNSYEALREIAVGEELTVDYREMGGEYHHNATTTPQQQQQQQR</sequence>
<evidence type="ECO:0000313" key="2">
    <source>
        <dbReference type="EMBL" id="WZN64936.1"/>
    </source>
</evidence>
<dbReference type="EMBL" id="CP151511">
    <property type="protein sequence ID" value="WZN64936.1"/>
    <property type="molecule type" value="Genomic_DNA"/>
</dbReference>
<organism evidence="2 3">
    <name type="scientific">Chloropicon roscoffensis</name>
    <dbReference type="NCBI Taxonomy" id="1461544"/>
    <lineage>
        <taxon>Eukaryota</taxon>
        <taxon>Viridiplantae</taxon>
        <taxon>Chlorophyta</taxon>
        <taxon>Chloropicophyceae</taxon>
        <taxon>Chloropicales</taxon>
        <taxon>Chloropicaceae</taxon>
        <taxon>Chloropicon</taxon>
    </lineage>
</organism>
<dbReference type="AlphaFoldDB" id="A0AAX4PGM2"/>
<dbReference type="Pfam" id="PF00856">
    <property type="entry name" value="SET"/>
    <property type="match status" value="1"/>
</dbReference>
<dbReference type="InterPro" id="IPR046341">
    <property type="entry name" value="SET_dom_sf"/>
</dbReference>
<dbReference type="PROSITE" id="PS50280">
    <property type="entry name" value="SET"/>
    <property type="match status" value="1"/>
</dbReference>
<evidence type="ECO:0000259" key="1">
    <source>
        <dbReference type="PROSITE" id="PS50280"/>
    </source>
</evidence>
<protein>
    <submittedName>
        <fullName evidence="2">SET domain-containing protein</fullName>
    </submittedName>
</protein>
<dbReference type="Gene3D" id="2.170.270.10">
    <property type="entry name" value="SET domain"/>
    <property type="match status" value="1"/>
</dbReference>
<evidence type="ECO:0000313" key="3">
    <source>
        <dbReference type="Proteomes" id="UP001472866"/>
    </source>
</evidence>
<dbReference type="InterPro" id="IPR001214">
    <property type="entry name" value="SET_dom"/>
</dbReference>
<dbReference type="Proteomes" id="UP001472866">
    <property type="component" value="Chromosome 11"/>
</dbReference>
<reference evidence="2 3" key="1">
    <citation type="submission" date="2024-03" db="EMBL/GenBank/DDBJ databases">
        <title>Complete genome sequence of the green alga Chloropicon roscoffensis RCC1871.</title>
        <authorList>
            <person name="Lemieux C."/>
            <person name="Pombert J.-F."/>
            <person name="Otis C."/>
            <person name="Turmel M."/>
        </authorList>
    </citation>
    <scope>NUCLEOTIDE SEQUENCE [LARGE SCALE GENOMIC DNA]</scope>
    <source>
        <strain evidence="2 3">RCC1871</strain>
    </source>
</reference>
<accession>A0AAX4PGM2</accession>
<dbReference type="CDD" id="cd08161">
    <property type="entry name" value="SET"/>
    <property type="match status" value="1"/>
</dbReference>
<name>A0AAX4PGM2_9CHLO</name>
<feature type="domain" description="SET" evidence="1">
    <location>
        <begin position="29"/>
        <end position="181"/>
    </location>
</feature>
<dbReference type="SUPFAM" id="SSF82199">
    <property type="entry name" value="SET domain"/>
    <property type="match status" value="1"/>
</dbReference>
<keyword evidence="3" id="KW-1185">Reference proteome</keyword>
<gene>
    <name evidence="2" type="ORF">HKI87_11g64930</name>
</gene>
<proteinExistence type="predicted"/>